<name>A0A543HZP7_9MICO</name>
<keyword evidence="2" id="KW-0812">Transmembrane</keyword>
<keyword evidence="2" id="KW-1133">Transmembrane helix</keyword>
<feature type="transmembrane region" description="Helical" evidence="2">
    <location>
        <begin position="502"/>
        <end position="524"/>
    </location>
</feature>
<feature type="transmembrane region" description="Helical" evidence="2">
    <location>
        <begin position="68"/>
        <end position="93"/>
    </location>
</feature>
<feature type="compositionally biased region" description="Low complexity" evidence="1">
    <location>
        <begin position="472"/>
        <end position="487"/>
    </location>
</feature>
<dbReference type="PANTHER" id="PTHR34700">
    <property type="entry name" value="POTASSIUM BINDING PROTEIN KBP"/>
    <property type="match status" value="1"/>
</dbReference>
<dbReference type="Gene3D" id="3.10.350.10">
    <property type="entry name" value="LysM domain"/>
    <property type="match status" value="3"/>
</dbReference>
<keyword evidence="2" id="KW-0472">Membrane</keyword>
<dbReference type="OrthoDB" id="8444614at2"/>
<dbReference type="PANTHER" id="PTHR34700:SF4">
    <property type="entry name" value="PHAGE-LIKE ELEMENT PBSX PROTEIN XKDP"/>
    <property type="match status" value="1"/>
</dbReference>
<feature type="domain" description="LysM" evidence="3">
    <location>
        <begin position="345"/>
        <end position="401"/>
    </location>
</feature>
<evidence type="ECO:0000259" key="3">
    <source>
        <dbReference type="PROSITE" id="PS51782"/>
    </source>
</evidence>
<feature type="compositionally biased region" description="Polar residues" evidence="1">
    <location>
        <begin position="345"/>
        <end position="355"/>
    </location>
</feature>
<feature type="region of interest" description="Disordered" evidence="1">
    <location>
        <begin position="327"/>
        <end position="355"/>
    </location>
</feature>
<dbReference type="InterPro" id="IPR052196">
    <property type="entry name" value="Bact_Kbp"/>
</dbReference>
<feature type="domain" description="LysM" evidence="3">
    <location>
        <begin position="266"/>
        <end position="322"/>
    </location>
</feature>
<dbReference type="EMBL" id="VFPM01000001">
    <property type="protein sequence ID" value="TQM63821.1"/>
    <property type="molecule type" value="Genomic_DNA"/>
</dbReference>
<proteinExistence type="predicted"/>
<feature type="compositionally biased region" description="Low complexity" evidence="1">
    <location>
        <begin position="445"/>
        <end position="461"/>
    </location>
</feature>
<dbReference type="InterPro" id="IPR018392">
    <property type="entry name" value="LysM"/>
</dbReference>
<comment type="caution">
    <text evidence="4">The sequence shown here is derived from an EMBL/GenBank/DDBJ whole genome shotgun (WGS) entry which is preliminary data.</text>
</comment>
<dbReference type="AlphaFoldDB" id="A0A543HZP7"/>
<feature type="region of interest" description="Disordered" evidence="1">
    <location>
        <begin position="403"/>
        <end position="499"/>
    </location>
</feature>
<keyword evidence="5" id="KW-1185">Reference proteome</keyword>
<feature type="region of interest" description="Disordered" evidence="1">
    <location>
        <begin position="180"/>
        <end position="206"/>
    </location>
</feature>
<evidence type="ECO:0000313" key="4">
    <source>
        <dbReference type="EMBL" id="TQM63821.1"/>
    </source>
</evidence>
<evidence type="ECO:0000256" key="1">
    <source>
        <dbReference type="SAM" id="MobiDB-lite"/>
    </source>
</evidence>
<gene>
    <name evidence="4" type="ORF">FBY41_0174</name>
</gene>
<evidence type="ECO:0000313" key="5">
    <source>
        <dbReference type="Proteomes" id="UP000316747"/>
    </source>
</evidence>
<feature type="compositionally biased region" description="Pro residues" evidence="1">
    <location>
        <begin position="409"/>
        <end position="418"/>
    </location>
</feature>
<dbReference type="CDD" id="cd00118">
    <property type="entry name" value="LysM"/>
    <property type="match status" value="3"/>
</dbReference>
<protein>
    <submittedName>
        <fullName evidence="4">Nucleoid-associated protein YgaU</fullName>
    </submittedName>
</protein>
<dbReference type="SMART" id="SM00257">
    <property type="entry name" value="LysM"/>
    <property type="match status" value="3"/>
</dbReference>
<dbReference type="PROSITE" id="PS51782">
    <property type="entry name" value="LYSM"/>
    <property type="match status" value="3"/>
</dbReference>
<feature type="domain" description="LysM" evidence="3">
    <location>
        <begin position="200"/>
        <end position="250"/>
    </location>
</feature>
<dbReference type="SUPFAM" id="SSF54106">
    <property type="entry name" value="LysM domain"/>
    <property type="match status" value="1"/>
</dbReference>
<accession>A0A543HZP7</accession>
<dbReference type="RefSeq" id="WP_141841547.1">
    <property type="nucleotide sequence ID" value="NZ_VFPM01000001.1"/>
</dbReference>
<sequence length="1219" mass="128192">MTLGTERGARLRARLIGLAAAAGLTAILLGLPAALLTVGADPIPDTIPSVPSMSRLWAALTSPDDGSLVLGVLTIVGWAAWLLLAGSIVLEVISRLRGVRAPRLPGLAMPQVAARNLVSAALLLFITAPVGAQPAKAATIASSPAVVAAAVEIPAGAHTENNGTPQEARPVNAATGVAAAARDHLSTSRGSQRGSAPPLPTHTVKRGESLWSIAEQRLGTGARFTEIAALNTDVLGDRPGFLTPGTVLVIPRETTTVTAETTNTVNTVTVEPGDTLSQIAQERLGVGGRYPEIFEASKDTRQPGGARLTDPDLIQPGWTLTVPTAAAPANRAPESHQEADDTGERTVTVQPGDTLSGISQEQLGAANRYPEIFDASTGTPQPDGEQLRDPDLIRPGWVLTIPAVDEPDTQPPPTPAPSPEGHVPQRPAPEHGGKTWSPAPARESTGVAGSTTTAAEGATPTTQPPPRPAENRTATSRSAPTATPGASVEEPSVTDHQGDMPASWMLTGLTGAGALLAGSMLLGLRRRRAAQFRARRPGRTIATPEPALAPVEKTVLVVGGDSAPTVDHLDDILRRLAAAHARAGSVVPQLAAVELTDSTIRLHLISPAGLAAPWQGTPDQLHWTLPASTSLNAVGPAVPDQPAPYPLLVTIGASDTGDPWLLNLEDLDVSITGDADFSRDLARYLLAEIACNPWSHGVKVDMIGVGAEVAAMNPDRLRVHTGGDPAADVLTEAIATLDRANDIAGDLGDGVATARAAQTGADAWPARLLILDAADPAATTPALTQLVDLIHAHAGRTATSVVVCGELAHMDASSAPPAMEITVSAGGRVLLPAVGLDLVAVGLTPDEAQGCAALLAQSEDLDDVPIPTTDAVDGWRAWTNEAGALRDEHTLPRTLDEESVDEPLTTVLDLEDEEYLHEGATTREDLQALAPKVTPQVSDAVLDADPTLDADLMAWWSDDCRLPRLTLLGPVSARTRGTALTKRKHYFTEMLAYLATRPHGATPAELADTFNITQAKARDYIRILRDWLGVNPRTGDKHLPDARKAPAALARGVGVYQVVDVLVDADLFRRLRVRGEARGPEGIEDLDAALRLVQGQPFSSLKEDRWYWLVDGDRIDQHLLCAIVDVAHLVTTHSLRSGDLRRARLAAETAALAAPHEEIPRLDLAAIADAEGRHAEADRILREDVLNRSDGEGAPPELSDRTKQVIAAKDWLERTRHAS</sequence>
<dbReference type="InterPro" id="IPR036779">
    <property type="entry name" value="LysM_dom_sf"/>
</dbReference>
<evidence type="ECO:0000256" key="2">
    <source>
        <dbReference type="SAM" id="Phobius"/>
    </source>
</evidence>
<dbReference type="Pfam" id="PF01476">
    <property type="entry name" value="LysM"/>
    <property type="match status" value="3"/>
</dbReference>
<dbReference type="Proteomes" id="UP000316747">
    <property type="component" value="Unassembled WGS sequence"/>
</dbReference>
<feature type="compositionally biased region" description="Basic and acidic residues" evidence="1">
    <location>
        <begin position="333"/>
        <end position="344"/>
    </location>
</feature>
<reference evidence="4 5" key="1">
    <citation type="submission" date="2019-06" db="EMBL/GenBank/DDBJ databases">
        <title>Genome sequencing of plant associated microbes to promote plant fitness in Sorghum bicolor and Oryza sativa.</title>
        <authorList>
            <person name="Coleman-Derr D."/>
        </authorList>
    </citation>
    <scope>NUCLEOTIDE SEQUENCE [LARGE SCALE GENOMIC DNA]</scope>
    <source>
        <strain evidence="4 5">KV-663</strain>
    </source>
</reference>
<organism evidence="4 5">
    <name type="scientific">Humibacillus xanthopallidus</name>
    <dbReference type="NCBI Taxonomy" id="412689"/>
    <lineage>
        <taxon>Bacteria</taxon>
        <taxon>Bacillati</taxon>
        <taxon>Actinomycetota</taxon>
        <taxon>Actinomycetes</taxon>
        <taxon>Micrococcales</taxon>
        <taxon>Intrasporangiaceae</taxon>
        <taxon>Humibacillus</taxon>
    </lineage>
</organism>